<evidence type="ECO:0000256" key="4">
    <source>
        <dbReference type="PROSITE-ProRule" id="PRU00267"/>
    </source>
</evidence>
<evidence type="ECO:0000313" key="8">
    <source>
        <dbReference type="Proteomes" id="UP000502823"/>
    </source>
</evidence>
<dbReference type="Gene3D" id="1.10.30.10">
    <property type="entry name" value="High mobility group box domain"/>
    <property type="match status" value="1"/>
</dbReference>
<dbReference type="InterPro" id="IPR050140">
    <property type="entry name" value="SRY-related_HMG-box_TF-like"/>
</dbReference>
<feature type="region of interest" description="Disordered" evidence="5">
    <location>
        <begin position="244"/>
        <end position="282"/>
    </location>
</feature>
<dbReference type="SUPFAM" id="SSF47095">
    <property type="entry name" value="HMG-box"/>
    <property type="match status" value="1"/>
</dbReference>
<evidence type="ECO:0000259" key="6">
    <source>
        <dbReference type="PROSITE" id="PS50118"/>
    </source>
</evidence>
<dbReference type="GO" id="GO:0030182">
    <property type="term" value="P:neuron differentiation"/>
    <property type="evidence" value="ECO:0007669"/>
    <property type="project" value="TreeGrafter"/>
</dbReference>
<evidence type="ECO:0000256" key="3">
    <source>
        <dbReference type="ARBA" id="ARBA00023242"/>
    </source>
</evidence>
<feature type="DNA-binding region" description="HMG box" evidence="4">
    <location>
        <begin position="167"/>
        <end position="235"/>
    </location>
</feature>
<proteinExistence type="predicted"/>
<organism evidence="7 8">
    <name type="scientific">Coptotermes formosanus</name>
    <name type="common">Formosan subterranean termite</name>
    <dbReference type="NCBI Taxonomy" id="36987"/>
    <lineage>
        <taxon>Eukaryota</taxon>
        <taxon>Metazoa</taxon>
        <taxon>Ecdysozoa</taxon>
        <taxon>Arthropoda</taxon>
        <taxon>Hexapoda</taxon>
        <taxon>Insecta</taxon>
        <taxon>Pterygota</taxon>
        <taxon>Neoptera</taxon>
        <taxon>Polyneoptera</taxon>
        <taxon>Dictyoptera</taxon>
        <taxon>Blattodea</taxon>
        <taxon>Blattoidea</taxon>
        <taxon>Termitoidae</taxon>
        <taxon>Rhinotermitidae</taxon>
        <taxon>Coptotermes</taxon>
    </lineage>
</organism>
<accession>A0A6L2PKH1</accession>
<dbReference type="GO" id="GO:0001228">
    <property type="term" value="F:DNA-binding transcription activator activity, RNA polymerase II-specific"/>
    <property type="evidence" value="ECO:0007669"/>
    <property type="project" value="TreeGrafter"/>
</dbReference>
<keyword evidence="3 4" id="KW-0539">Nucleus</keyword>
<dbReference type="Pfam" id="PF00505">
    <property type="entry name" value="HMG_box"/>
    <property type="match status" value="1"/>
</dbReference>
<dbReference type="SMART" id="SM00398">
    <property type="entry name" value="HMG"/>
    <property type="match status" value="1"/>
</dbReference>
<dbReference type="Proteomes" id="UP000502823">
    <property type="component" value="Unassembled WGS sequence"/>
</dbReference>
<dbReference type="InParanoid" id="A0A6L2PKH1"/>
<gene>
    <name evidence="7" type="ORF">Cfor_01302</name>
</gene>
<feature type="domain" description="HMG box" evidence="6">
    <location>
        <begin position="167"/>
        <end position="235"/>
    </location>
</feature>
<evidence type="ECO:0000313" key="7">
    <source>
        <dbReference type="EMBL" id="GFG31980.1"/>
    </source>
</evidence>
<protein>
    <recommendedName>
        <fullName evidence="6">HMG box domain-containing protein</fullName>
    </recommendedName>
</protein>
<reference evidence="8" key="1">
    <citation type="submission" date="2020-01" db="EMBL/GenBank/DDBJ databases">
        <title>Draft genome sequence of the Termite Coptotermes fromosanus.</title>
        <authorList>
            <person name="Itakura S."/>
            <person name="Yosikawa Y."/>
            <person name="Umezawa K."/>
        </authorList>
    </citation>
    <scope>NUCLEOTIDE SEQUENCE [LARGE SCALE GENOMIC DNA]</scope>
</reference>
<sequence length="355" mass="40399">MEAAGLTYLPEYTVSWRKPCRRSLFCYSSVSEGFNLSTSNGMTVENCGSKTSCCYVITSNGNNFEFGLELRIIFYVDRYCVIYWSQNCEGHLTWLMARRINLSYRVYFLISGAIFIKSRDVHEMDVTGWYPVDGHKPLQPLVHYQTPIPECTAPESSPEVTSSQNHIKRPLNSFMLWANKQRRRIALDNPQMSSQEIAKQLGAEWRLLSESDKRPFIEEAKELKRQHELDDPYFKFIPRRKRKVRRVHPGGRAPCDLHTGDPSRRANSNSASDTYPSFSDVNSAQTSSSSFSGFVSSHLPSTSADHSTPSFYSAVDAFGHQQKNFTEFLPLQENTAAPISNFYPSAVSQFPSNMM</sequence>
<dbReference type="EMBL" id="BLKM01000346">
    <property type="protein sequence ID" value="GFG31980.1"/>
    <property type="molecule type" value="Genomic_DNA"/>
</dbReference>
<dbReference type="GO" id="GO:0005634">
    <property type="term" value="C:nucleus"/>
    <property type="evidence" value="ECO:0007669"/>
    <property type="project" value="UniProtKB-SubCell"/>
</dbReference>
<feature type="compositionally biased region" description="Polar residues" evidence="5">
    <location>
        <begin position="265"/>
        <end position="282"/>
    </location>
</feature>
<dbReference type="PANTHER" id="PTHR10270">
    <property type="entry name" value="SOX TRANSCRIPTION FACTOR"/>
    <property type="match status" value="1"/>
</dbReference>
<keyword evidence="2 4" id="KW-0238">DNA-binding</keyword>
<dbReference type="GO" id="GO:0000978">
    <property type="term" value="F:RNA polymerase II cis-regulatory region sequence-specific DNA binding"/>
    <property type="evidence" value="ECO:0007669"/>
    <property type="project" value="TreeGrafter"/>
</dbReference>
<evidence type="ECO:0000256" key="5">
    <source>
        <dbReference type="SAM" id="MobiDB-lite"/>
    </source>
</evidence>
<dbReference type="GO" id="GO:0000122">
    <property type="term" value="P:negative regulation of transcription by RNA polymerase II"/>
    <property type="evidence" value="ECO:0007669"/>
    <property type="project" value="TreeGrafter"/>
</dbReference>
<dbReference type="AlphaFoldDB" id="A0A6L2PKH1"/>
<dbReference type="GO" id="GO:0007420">
    <property type="term" value="P:brain development"/>
    <property type="evidence" value="ECO:0007669"/>
    <property type="project" value="TreeGrafter"/>
</dbReference>
<keyword evidence="8" id="KW-1185">Reference proteome</keyword>
<name>A0A6L2PKH1_COPFO</name>
<comment type="subcellular location">
    <subcellularLocation>
        <location evidence="1">Nucleus</location>
    </subcellularLocation>
</comment>
<dbReference type="PROSITE" id="PS50118">
    <property type="entry name" value="HMG_BOX_2"/>
    <property type="match status" value="1"/>
</dbReference>
<dbReference type="FunFam" id="1.10.30.10:FF:000002">
    <property type="entry name" value="transcription factor Sox-2"/>
    <property type="match status" value="1"/>
</dbReference>
<evidence type="ECO:0000256" key="2">
    <source>
        <dbReference type="ARBA" id="ARBA00023125"/>
    </source>
</evidence>
<evidence type="ECO:0000256" key="1">
    <source>
        <dbReference type="ARBA" id="ARBA00004123"/>
    </source>
</evidence>
<comment type="caution">
    <text evidence="7">The sequence shown here is derived from an EMBL/GenBank/DDBJ whole genome shotgun (WGS) entry which is preliminary data.</text>
</comment>
<dbReference type="OrthoDB" id="6247875at2759"/>
<dbReference type="PANTHER" id="PTHR10270:SF324">
    <property type="entry name" value="SOX DOMAIN-CONTAINING PROTEIN DICHAETE-RELATED"/>
    <property type="match status" value="1"/>
</dbReference>
<dbReference type="InterPro" id="IPR036910">
    <property type="entry name" value="HMG_box_dom_sf"/>
</dbReference>
<dbReference type="InterPro" id="IPR009071">
    <property type="entry name" value="HMG_box_dom"/>
</dbReference>